<feature type="domain" description="BHLH" evidence="6">
    <location>
        <begin position="274"/>
        <end position="323"/>
    </location>
</feature>
<dbReference type="GO" id="GO:0000981">
    <property type="term" value="F:DNA-binding transcription factor activity, RNA polymerase II-specific"/>
    <property type="evidence" value="ECO:0007669"/>
    <property type="project" value="TreeGrafter"/>
</dbReference>
<comment type="subcellular location">
    <subcellularLocation>
        <location evidence="1">Nucleus</location>
    </subcellularLocation>
</comment>
<keyword evidence="3" id="KW-0238">DNA-binding</keyword>
<dbReference type="Gene3D" id="4.10.280.10">
    <property type="entry name" value="Helix-loop-helix DNA-binding domain"/>
    <property type="match status" value="1"/>
</dbReference>
<dbReference type="GO" id="GO:0005634">
    <property type="term" value="C:nucleus"/>
    <property type="evidence" value="ECO:0007669"/>
    <property type="project" value="UniProtKB-SubCell"/>
</dbReference>
<organism evidence="7 8">
    <name type="scientific">Abrus precatorius</name>
    <name type="common">Indian licorice</name>
    <name type="synonym">Glycine abrus</name>
    <dbReference type="NCBI Taxonomy" id="3816"/>
    <lineage>
        <taxon>Eukaryota</taxon>
        <taxon>Viridiplantae</taxon>
        <taxon>Streptophyta</taxon>
        <taxon>Embryophyta</taxon>
        <taxon>Tracheophyta</taxon>
        <taxon>Spermatophyta</taxon>
        <taxon>Magnoliopsida</taxon>
        <taxon>eudicotyledons</taxon>
        <taxon>Gunneridae</taxon>
        <taxon>Pentapetalae</taxon>
        <taxon>rosids</taxon>
        <taxon>fabids</taxon>
        <taxon>Fabales</taxon>
        <taxon>Fabaceae</taxon>
        <taxon>Papilionoideae</taxon>
        <taxon>50 kb inversion clade</taxon>
        <taxon>NPAAA clade</taxon>
        <taxon>indigoferoid/millettioid clade</taxon>
        <taxon>Abreae</taxon>
        <taxon>Abrus</taxon>
    </lineage>
</organism>
<name>A0A8B8L004_ABRPR</name>
<evidence type="ECO:0000256" key="4">
    <source>
        <dbReference type="ARBA" id="ARBA00023163"/>
    </source>
</evidence>
<keyword evidence="2" id="KW-0805">Transcription regulation</keyword>
<gene>
    <name evidence="8" type="primary">LOC113859360</name>
</gene>
<accession>A0A8B8L004</accession>
<proteinExistence type="predicted"/>
<dbReference type="InterPro" id="IPR045843">
    <property type="entry name" value="IND-like"/>
</dbReference>
<dbReference type="RefSeq" id="XP_027347959.1">
    <property type="nucleotide sequence ID" value="XM_027492158.1"/>
</dbReference>
<dbReference type="PROSITE" id="PS50888">
    <property type="entry name" value="BHLH"/>
    <property type="match status" value="1"/>
</dbReference>
<protein>
    <submittedName>
        <fullName evidence="8">Uncharacterized protein LOC113859360</fullName>
    </submittedName>
</protein>
<keyword evidence="5" id="KW-0539">Nucleus</keyword>
<reference evidence="7" key="1">
    <citation type="journal article" date="2019" name="Toxins">
        <title>Detection of Abrin-Like and Prepropulchellin-Like Toxin Genes and Transcripts Using Whole Genome Sequencing and Full-Length Transcript Sequencing of Abrus precatorius.</title>
        <authorList>
            <person name="Hovde B.T."/>
            <person name="Daligault H.E."/>
            <person name="Hanschen E.R."/>
            <person name="Kunde Y.A."/>
            <person name="Johnson M.B."/>
            <person name="Starkenburg S.R."/>
            <person name="Johnson S.L."/>
        </authorList>
    </citation>
    <scope>NUCLEOTIDE SEQUENCE [LARGE SCALE GENOMIC DNA]</scope>
</reference>
<evidence type="ECO:0000256" key="5">
    <source>
        <dbReference type="ARBA" id="ARBA00023242"/>
    </source>
</evidence>
<dbReference type="InterPro" id="IPR036638">
    <property type="entry name" value="HLH_DNA-bd_sf"/>
</dbReference>
<reference evidence="8" key="2">
    <citation type="submission" date="2025-08" db="UniProtKB">
        <authorList>
            <consortium name="RefSeq"/>
        </authorList>
    </citation>
    <scope>IDENTIFICATION</scope>
    <source>
        <tissue evidence="8">Young leaves</tissue>
    </source>
</reference>
<evidence type="ECO:0000256" key="2">
    <source>
        <dbReference type="ARBA" id="ARBA00023015"/>
    </source>
</evidence>
<sequence>MEFSSFHLQHQLQEESAQCIASATPPSLYKPSTTTSQSWIPSTIYNGSTSGFITGSFNNSRELGHKHTMIDSLRISTGQAYGFHNGKSFTQRPASDDLFPAKIKGEMNRSSSKSMNESCSLISTHEPQHSPSFLSNISVTGEEFFPEEEEHHVHKPIDGIDGGMALTKRYNFGDVSSNLPTLDMSSSIVSCSLGLNHQALGLHTSYNNGSYGLQPCYDTFGLNEAISLSHRNMHGLESSPTNSSQKISSFTSEVAMKKRSSCCSLPKEYEGKAKKSRSSCPSLKVRKERLGDRIQTLQRLVAPFGKTSTASVLSEAIGYILFLRQQIQRLGLAEGLETIENGKTQERINELRLYIFLRYLYALCSLQTLSIPYMKSAQNKPSRMVQLESNEDESREFKPDLRSRGLCLVPLSYASFINRCS</sequence>
<dbReference type="SUPFAM" id="SSF47459">
    <property type="entry name" value="HLH, helix-loop-helix DNA-binding domain"/>
    <property type="match status" value="1"/>
</dbReference>
<dbReference type="GO" id="GO:0000978">
    <property type="term" value="F:RNA polymerase II cis-regulatory region sequence-specific DNA binding"/>
    <property type="evidence" value="ECO:0007669"/>
    <property type="project" value="TreeGrafter"/>
</dbReference>
<dbReference type="InterPro" id="IPR011598">
    <property type="entry name" value="bHLH_dom"/>
</dbReference>
<evidence type="ECO:0000256" key="1">
    <source>
        <dbReference type="ARBA" id="ARBA00004123"/>
    </source>
</evidence>
<dbReference type="InterPro" id="IPR045239">
    <property type="entry name" value="bHLH95_bHLH"/>
</dbReference>
<evidence type="ECO:0000313" key="8">
    <source>
        <dbReference type="RefSeq" id="XP_027347959.1"/>
    </source>
</evidence>
<dbReference type="Proteomes" id="UP000694853">
    <property type="component" value="Unplaced"/>
</dbReference>
<dbReference type="PANTHER" id="PTHR16223">
    <property type="entry name" value="TRANSCRIPTION FACTOR BHLH83-RELATED"/>
    <property type="match status" value="1"/>
</dbReference>
<keyword evidence="4" id="KW-0804">Transcription</keyword>
<dbReference type="CDD" id="cd11393">
    <property type="entry name" value="bHLH_AtbHLH_like"/>
    <property type="match status" value="1"/>
</dbReference>
<evidence type="ECO:0000313" key="7">
    <source>
        <dbReference type="Proteomes" id="UP000694853"/>
    </source>
</evidence>
<evidence type="ECO:0000259" key="6">
    <source>
        <dbReference type="PROSITE" id="PS50888"/>
    </source>
</evidence>
<dbReference type="PANTHER" id="PTHR16223:SF194">
    <property type="entry name" value="BHLH DOMAIN-CONTAINING PROTEIN"/>
    <property type="match status" value="1"/>
</dbReference>
<keyword evidence="7" id="KW-1185">Reference proteome</keyword>
<dbReference type="KEGG" id="aprc:113859360"/>
<dbReference type="GO" id="GO:0046983">
    <property type="term" value="F:protein dimerization activity"/>
    <property type="evidence" value="ECO:0007669"/>
    <property type="project" value="InterPro"/>
</dbReference>
<dbReference type="GeneID" id="113859360"/>
<dbReference type="AlphaFoldDB" id="A0A8B8L004"/>
<evidence type="ECO:0000256" key="3">
    <source>
        <dbReference type="ARBA" id="ARBA00023125"/>
    </source>
</evidence>
<dbReference type="OrthoDB" id="760019at2759"/>